<dbReference type="EC" id="3.1.3.27" evidence="1"/>
<sequence length="91" mass="10754">MVAIVTARLLVGQGKRDQLKILLRSLVPISSGQQKITKYQRVDFISISEKRKQRAKLLEQYLRIDHRIPQWQLIHWKNETAEIDFELQRGS</sequence>
<reference evidence="1 2" key="1">
    <citation type="journal article" date="2009" name="BMC Genomics">
        <title>Comparative genomics of the emerging human pathogen Photorhabdus asymbiotica with the insect pathogen Photorhabdus luminescens.</title>
        <authorList>
            <person name="Wilkinson P."/>
            <person name="Waterfield N.R."/>
            <person name="Crossman L."/>
            <person name="Corton C."/>
            <person name="Sanchez-Contreras M."/>
            <person name="Vlisidou I."/>
            <person name="Barron A."/>
            <person name="Bignell A."/>
            <person name="Clark L."/>
            <person name="Ormond D."/>
            <person name="Mayho M."/>
            <person name="Bason N."/>
            <person name="Smith F."/>
            <person name="Simmonds M."/>
            <person name="Churcher C."/>
            <person name="Harris D."/>
            <person name="Thompson N.R."/>
            <person name="Quail M."/>
            <person name="Parkhill J."/>
            <person name="ffrench-Constant R.H."/>
        </authorList>
    </citation>
    <scope>NUCLEOTIDE SEQUENCE [LARGE SCALE GENOMIC DNA]</scope>
    <source>
        <strain evidence="2">ATCC 43949 / 3105-77</strain>
    </source>
</reference>
<dbReference type="KEGG" id="pay:PAU_02079"/>
<organism evidence="1 2">
    <name type="scientific">Photorhabdus asymbiotica subsp. asymbiotica (strain ATCC 43949 / 3105-77)</name>
    <name type="common">Xenorhabdus luminescens (strain 2)</name>
    <dbReference type="NCBI Taxonomy" id="553480"/>
    <lineage>
        <taxon>Bacteria</taxon>
        <taxon>Pseudomonadati</taxon>
        <taxon>Pseudomonadota</taxon>
        <taxon>Gammaproteobacteria</taxon>
        <taxon>Enterobacterales</taxon>
        <taxon>Morganellaceae</taxon>
        <taxon>Photorhabdus</taxon>
    </lineage>
</organism>
<evidence type="ECO:0000313" key="1">
    <source>
        <dbReference type="EMBL" id="CAQ84171.1"/>
    </source>
</evidence>
<dbReference type="EMBL" id="FM162591">
    <property type="protein sequence ID" value="CAQ84171.1"/>
    <property type="molecule type" value="Genomic_DNA"/>
</dbReference>
<gene>
    <name evidence="1" type="primary">pgpB</name>
    <name evidence="1" type="ordered locus">PAU_02079</name>
</gene>
<dbReference type="GO" id="GO:0008962">
    <property type="term" value="F:phosphatidylglycerophosphatase activity"/>
    <property type="evidence" value="ECO:0007669"/>
    <property type="project" value="UniProtKB-EC"/>
</dbReference>
<evidence type="ECO:0000313" key="2">
    <source>
        <dbReference type="Proteomes" id="UP000002747"/>
    </source>
</evidence>
<name>C7BJA3_PHOAA</name>
<accession>C7BJA3</accession>
<keyword evidence="1" id="KW-0378">Hydrolase</keyword>
<proteinExistence type="predicted"/>
<protein>
    <submittedName>
        <fullName evidence="1">Phosphatidylglycerophosphatase B</fullName>
        <ecNumber evidence="1">3.1.3.27</ecNumber>
    </submittedName>
</protein>
<dbReference type="STRING" id="291112.PAU_02079"/>
<dbReference type="AlphaFoldDB" id="C7BJA3"/>
<dbReference type="Proteomes" id="UP000002747">
    <property type="component" value="Chromosome"/>
</dbReference>